<accession>A0A7C2P778</accession>
<keyword evidence="2" id="KW-0479">Metal-binding</keyword>
<dbReference type="AlphaFoldDB" id="A0A7C2P778"/>
<evidence type="ECO:0000313" key="6">
    <source>
        <dbReference type="EMBL" id="HEN28015.1"/>
    </source>
</evidence>
<dbReference type="EMBL" id="DTDJ01000003">
    <property type="protein sequence ID" value="HGL16749.1"/>
    <property type="molecule type" value="Genomic_DNA"/>
</dbReference>
<evidence type="ECO:0000256" key="2">
    <source>
        <dbReference type="ARBA" id="ARBA00022723"/>
    </source>
</evidence>
<dbReference type="Pfam" id="PF00753">
    <property type="entry name" value="Lactamase_B"/>
    <property type="match status" value="1"/>
</dbReference>
<reference evidence="6" key="1">
    <citation type="journal article" date="2020" name="mSystems">
        <title>Genome- and Community-Level Interaction Insights into Carbon Utilization and Element Cycling Functions of Hydrothermarchaeota in Hydrothermal Sediment.</title>
        <authorList>
            <person name="Zhou Z."/>
            <person name="Liu Y."/>
            <person name="Xu W."/>
            <person name="Pan J."/>
            <person name="Luo Z.H."/>
            <person name="Li M."/>
        </authorList>
    </citation>
    <scope>NUCLEOTIDE SEQUENCE [LARGE SCALE GENOMIC DNA]</scope>
    <source>
        <strain evidence="6">SpSt-34</strain>
        <strain evidence="7">SpSt-69</strain>
    </source>
</reference>
<dbReference type="CDD" id="cd06262">
    <property type="entry name" value="metallo-hydrolase-like_MBL-fold"/>
    <property type="match status" value="1"/>
</dbReference>
<evidence type="ECO:0000256" key="3">
    <source>
        <dbReference type="ARBA" id="ARBA00022801"/>
    </source>
</evidence>
<evidence type="ECO:0000313" key="7">
    <source>
        <dbReference type="EMBL" id="HGL16749.1"/>
    </source>
</evidence>
<comment type="caution">
    <text evidence="6">The sequence shown here is derived from an EMBL/GenBank/DDBJ whole genome shotgun (WGS) entry which is preliminary data.</text>
</comment>
<evidence type="ECO:0000256" key="4">
    <source>
        <dbReference type="ARBA" id="ARBA00022833"/>
    </source>
</evidence>
<dbReference type="EMBL" id="DSOL01000145">
    <property type="protein sequence ID" value="HEN28015.1"/>
    <property type="molecule type" value="Genomic_DNA"/>
</dbReference>
<proteinExistence type="predicted"/>
<dbReference type="PANTHER" id="PTHR46233:SF3">
    <property type="entry name" value="HYDROXYACYLGLUTATHIONE HYDROLASE GLOC"/>
    <property type="match status" value="1"/>
</dbReference>
<dbReference type="Gene3D" id="3.60.15.10">
    <property type="entry name" value="Ribonuclease Z/Hydroxyacylglutathione hydrolase-like"/>
    <property type="match status" value="1"/>
</dbReference>
<dbReference type="SUPFAM" id="SSF56281">
    <property type="entry name" value="Metallo-hydrolase/oxidoreductase"/>
    <property type="match status" value="1"/>
</dbReference>
<name>A0A7C2P778_UNCW3</name>
<evidence type="ECO:0000259" key="5">
    <source>
        <dbReference type="SMART" id="SM00849"/>
    </source>
</evidence>
<keyword evidence="3 6" id="KW-0378">Hydrolase</keyword>
<gene>
    <name evidence="6" type="ORF">ENQ77_05040</name>
    <name evidence="7" type="ORF">ENU66_00160</name>
</gene>
<dbReference type="PANTHER" id="PTHR46233">
    <property type="entry name" value="HYDROXYACYLGLUTATHIONE HYDROLASE GLOC"/>
    <property type="match status" value="1"/>
</dbReference>
<keyword evidence="4" id="KW-0862">Zinc</keyword>
<protein>
    <submittedName>
        <fullName evidence="6">MBL fold metallo-hydrolase</fullName>
    </submittedName>
</protein>
<dbReference type="GO" id="GO:0046872">
    <property type="term" value="F:metal ion binding"/>
    <property type="evidence" value="ECO:0007669"/>
    <property type="project" value="UniProtKB-KW"/>
</dbReference>
<dbReference type="GO" id="GO:0016787">
    <property type="term" value="F:hydrolase activity"/>
    <property type="evidence" value="ECO:0007669"/>
    <property type="project" value="UniProtKB-KW"/>
</dbReference>
<organism evidence="6">
    <name type="scientific">candidate division WOR-3 bacterium</name>
    <dbReference type="NCBI Taxonomy" id="2052148"/>
    <lineage>
        <taxon>Bacteria</taxon>
        <taxon>Bacteria division WOR-3</taxon>
    </lineage>
</organism>
<comment type="cofactor">
    <cofactor evidence="1">
        <name>Zn(2+)</name>
        <dbReference type="ChEBI" id="CHEBI:29105"/>
    </cofactor>
</comment>
<sequence>MKIEVKKFVIGPLSTNCYILYEIPSRDAIIIDPASEDPKVSRFIKNEKINPLAIFLTHGHFDHIMGASHYSQNYNIPVYIHKLDHPMLFDPIKNHSAFFGISFEFKGNAVAIENEQSLSIGPFTLRIIETPGHTMGSICILTNNFLFSGDTLFVDSIGRTDFPESEPERMKNSLKKLVKLDDDLIVHPGHMASAKMSIVKTKNPFLRF</sequence>
<feature type="domain" description="Metallo-beta-lactamase" evidence="5">
    <location>
        <begin position="14"/>
        <end position="190"/>
    </location>
</feature>
<dbReference type="InterPro" id="IPR001279">
    <property type="entry name" value="Metallo-B-lactamas"/>
</dbReference>
<dbReference type="SMART" id="SM00849">
    <property type="entry name" value="Lactamase_B"/>
    <property type="match status" value="1"/>
</dbReference>
<dbReference type="InterPro" id="IPR036866">
    <property type="entry name" value="RibonucZ/Hydroxyglut_hydro"/>
</dbReference>
<evidence type="ECO:0000256" key="1">
    <source>
        <dbReference type="ARBA" id="ARBA00001947"/>
    </source>
</evidence>
<dbReference type="InterPro" id="IPR051453">
    <property type="entry name" value="MBL_Glyoxalase_II"/>
</dbReference>